<keyword evidence="5" id="KW-0274">FAD</keyword>
<protein>
    <recommendedName>
        <fullName evidence="7">FAD dependent oxidoreductase domain-containing protein</fullName>
    </recommendedName>
</protein>
<dbReference type="Pfam" id="PF01266">
    <property type="entry name" value="DAO"/>
    <property type="match status" value="1"/>
</dbReference>
<dbReference type="InterPro" id="IPR023209">
    <property type="entry name" value="DAO"/>
</dbReference>
<evidence type="ECO:0000256" key="2">
    <source>
        <dbReference type="ARBA" id="ARBA00004253"/>
    </source>
</evidence>
<comment type="cofactor">
    <cofactor evidence="1">
        <name>FAD</name>
        <dbReference type="ChEBI" id="CHEBI:57692"/>
    </cofactor>
</comment>
<keyword evidence="4" id="KW-0285">Flavoprotein</keyword>
<evidence type="ECO:0000313" key="8">
    <source>
        <dbReference type="EMBL" id="KAJ4445385.1"/>
    </source>
</evidence>
<evidence type="ECO:0000256" key="4">
    <source>
        <dbReference type="ARBA" id="ARBA00022630"/>
    </source>
</evidence>
<accession>A0ABQ8THS1</accession>
<comment type="caution">
    <text evidence="8">The sequence shown here is derived from an EMBL/GenBank/DDBJ whole genome shotgun (WGS) entry which is preliminary data.</text>
</comment>
<name>A0ABQ8THS1_PERAM</name>
<dbReference type="InterPro" id="IPR006181">
    <property type="entry name" value="D-amino_acid_oxidase_CS"/>
</dbReference>
<dbReference type="PIRSF" id="PIRSF000189">
    <property type="entry name" value="D-aa_oxidase"/>
    <property type="match status" value="1"/>
</dbReference>
<evidence type="ECO:0000256" key="6">
    <source>
        <dbReference type="ARBA" id="ARBA00023002"/>
    </source>
</evidence>
<comment type="subcellular location">
    <subcellularLocation>
        <location evidence="2">Peroxisome matrix</location>
    </subcellularLocation>
</comment>
<gene>
    <name evidence="8" type="ORF">ANN_07190</name>
</gene>
<keyword evidence="9" id="KW-1185">Reference proteome</keyword>
<sequence length="364" mass="40486">MQTRFQVSVSFNMSPHVAVIGAGVVGLTTAVLMQEKIPGLQITLISEQFSPHTTGDGSAGLWKPHCLKDTPQSDILRWSSKTYSYMQKLWQDTDAGEIGVSLIPKYQLTEKPGGADKEQPEWTKVPVAYQILDRDQAQKMCYGNKSKITGGIHFISFTLEPARFLPYLTKKFKQRGGKIVKRKIDSLQDLFNQQFDVIVNCSGLQARNLVGDNLVRPVRGQVLRVKAPWLFHVVSQEKEDGSYIIPNEDSVILGGTLQEGNWNTKPDPADSISIHKGCCDLIPGLKEAVVVNEWAGLRPSRPKVRLEREIITDKYGNTLQVIHNYGHGGSGVTLSWGCAHEVVDILQDILYNQSTTTTRLSSKL</sequence>
<feature type="domain" description="FAD dependent oxidoreductase" evidence="7">
    <location>
        <begin position="16"/>
        <end position="344"/>
    </location>
</feature>
<comment type="similarity">
    <text evidence="3">Belongs to the DAMOX/DASOX family.</text>
</comment>
<evidence type="ECO:0000259" key="7">
    <source>
        <dbReference type="Pfam" id="PF01266"/>
    </source>
</evidence>
<dbReference type="PANTHER" id="PTHR11530">
    <property type="entry name" value="D-AMINO ACID OXIDASE"/>
    <property type="match status" value="1"/>
</dbReference>
<dbReference type="SUPFAM" id="SSF54373">
    <property type="entry name" value="FAD-linked reductases, C-terminal domain"/>
    <property type="match status" value="1"/>
</dbReference>
<dbReference type="InterPro" id="IPR006076">
    <property type="entry name" value="FAD-dep_OxRdtase"/>
</dbReference>
<dbReference type="Gene3D" id="3.30.9.10">
    <property type="entry name" value="D-Amino Acid Oxidase, subunit A, domain 2"/>
    <property type="match status" value="1"/>
</dbReference>
<keyword evidence="6" id="KW-0560">Oxidoreductase</keyword>
<dbReference type="SUPFAM" id="SSF51971">
    <property type="entry name" value="Nucleotide-binding domain"/>
    <property type="match status" value="1"/>
</dbReference>
<dbReference type="Gene3D" id="3.40.50.720">
    <property type="entry name" value="NAD(P)-binding Rossmann-like Domain"/>
    <property type="match status" value="1"/>
</dbReference>
<dbReference type="EMBL" id="JAJSOF020000011">
    <property type="protein sequence ID" value="KAJ4445385.1"/>
    <property type="molecule type" value="Genomic_DNA"/>
</dbReference>
<proteinExistence type="inferred from homology"/>
<evidence type="ECO:0000256" key="3">
    <source>
        <dbReference type="ARBA" id="ARBA00006730"/>
    </source>
</evidence>
<dbReference type="Proteomes" id="UP001148838">
    <property type="component" value="Unassembled WGS sequence"/>
</dbReference>
<evidence type="ECO:0000313" key="9">
    <source>
        <dbReference type="Proteomes" id="UP001148838"/>
    </source>
</evidence>
<organism evidence="8 9">
    <name type="scientific">Periplaneta americana</name>
    <name type="common">American cockroach</name>
    <name type="synonym">Blatta americana</name>
    <dbReference type="NCBI Taxonomy" id="6978"/>
    <lineage>
        <taxon>Eukaryota</taxon>
        <taxon>Metazoa</taxon>
        <taxon>Ecdysozoa</taxon>
        <taxon>Arthropoda</taxon>
        <taxon>Hexapoda</taxon>
        <taxon>Insecta</taxon>
        <taxon>Pterygota</taxon>
        <taxon>Neoptera</taxon>
        <taxon>Polyneoptera</taxon>
        <taxon>Dictyoptera</taxon>
        <taxon>Blattodea</taxon>
        <taxon>Blattoidea</taxon>
        <taxon>Blattidae</taxon>
        <taxon>Blattinae</taxon>
        <taxon>Periplaneta</taxon>
    </lineage>
</organism>
<dbReference type="PROSITE" id="PS00677">
    <property type="entry name" value="DAO"/>
    <property type="match status" value="1"/>
</dbReference>
<reference evidence="8 9" key="1">
    <citation type="journal article" date="2022" name="Allergy">
        <title>Genome assembly and annotation of Periplaneta americana reveal a comprehensive cockroach allergen profile.</title>
        <authorList>
            <person name="Wang L."/>
            <person name="Xiong Q."/>
            <person name="Saelim N."/>
            <person name="Wang L."/>
            <person name="Nong W."/>
            <person name="Wan A.T."/>
            <person name="Shi M."/>
            <person name="Liu X."/>
            <person name="Cao Q."/>
            <person name="Hui J.H.L."/>
            <person name="Sookrung N."/>
            <person name="Leung T.F."/>
            <person name="Tungtrongchitr A."/>
            <person name="Tsui S.K.W."/>
        </authorList>
    </citation>
    <scope>NUCLEOTIDE SEQUENCE [LARGE SCALE GENOMIC DNA]</scope>
    <source>
        <strain evidence="8">PWHHKU_190912</strain>
    </source>
</reference>
<evidence type="ECO:0000256" key="1">
    <source>
        <dbReference type="ARBA" id="ARBA00001974"/>
    </source>
</evidence>
<dbReference type="PANTHER" id="PTHR11530:SF11">
    <property type="entry name" value="D-ASPARTATE OXIDASE"/>
    <property type="match status" value="1"/>
</dbReference>
<evidence type="ECO:0000256" key="5">
    <source>
        <dbReference type="ARBA" id="ARBA00022827"/>
    </source>
</evidence>